<feature type="domain" description="Biotin carboxylation" evidence="14">
    <location>
        <begin position="1"/>
        <end position="453"/>
    </location>
</feature>
<dbReference type="Pfam" id="PF01039">
    <property type="entry name" value="Carboxyl_trans"/>
    <property type="match status" value="1"/>
</dbReference>
<dbReference type="Pfam" id="PF08326">
    <property type="entry name" value="ACC_central"/>
    <property type="match status" value="1"/>
</dbReference>
<dbReference type="KEGG" id="gob:Gobs_2423"/>
<dbReference type="SUPFAM" id="SSF56059">
    <property type="entry name" value="Glutathione synthetase ATP-binding domain-like"/>
    <property type="match status" value="1"/>
</dbReference>
<dbReference type="Gene3D" id="3.30.470.20">
    <property type="entry name" value="ATP-grasp fold, B domain"/>
    <property type="match status" value="1"/>
</dbReference>
<evidence type="ECO:0000256" key="9">
    <source>
        <dbReference type="ARBA" id="ARBA00023267"/>
    </source>
</evidence>
<dbReference type="PROSITE" id="PS50975">
    <property type="entry name" value="ATP_GRASP"/>
    <property type="match status" value="1"/>
</dbReference>
<feature type="region of interest" description="Disordered" evidence="11">
    <location>
        <begin position="1068"/>
        <end position="1088"/>
    </location>
</feature>
<keyword evidence="8" id="KW-0275">Fatty acid biosynthesis</keyword>
<evidence type="ECO:0000256" key="7">
    <source>
        <dbReference type="ARBA" id="ARBA00023098"/>
    </source>
</evidence>
<dbReference type="SMART" id="SM00878">
    <property type="entry name" value="Biotin_carb_C"/>
    <property type="match status" value="1"/>
</dbReference>
<dbReference type="eggNOG" id="COG4799">
    <property type="taxonomic scope" value="Bacteria"/>
</dbReference>
<organism evidence="16 17">
    <name type="scientific">Geodermatophilus obscurus (strain ATCC 25078 / DSM 43160 / JCM 3152 / CCUG 61914 / KCC A-0152 / KCTC 9177 / NBRC 13315 / NRRL B-3577 / G-20)</name>
    <dbReference type="NCBI Taxonomy" id="526225"/>
    <lineage>
        <taxon>Bacteria</taxon>
        <taxon>Bacillati</taxon>
        <taxon>Actinomycetota</taxon>
        <taxon>Actinomycetes</taxon>
        <taxon>Geodermatophilales</taxon>
        <taxon>Geodermatophilaceae</taxon>
        <taxon>Geodermatophilus</taxon>
    </lineage>
</organism>
<dbReference type="HOGENOM" id="CLU_239133_0_0_11"/>
<keyword evidence="7" id="KW-0443">Lipid metabolism</keyword>
<gene>
    <name evidence="16" type="ordered locus">Gobs_2423</name>
</gene>
<evidence type="ECO:0000256" key="5">
    <source>
        <dbReference type="ARBA" id="ARBA00022832"/>
    </source>
</evidence>
<keyword evidence="4 10" id="KW-0547">Nucleotide-binding</keyword>
<feature type="domain" description="ATP-grasp" evidence="13">
    <location>
        <begin position="126"/>
        <end position="324"/>
    </location>
</feature>
<dbReference type="InterPro" id="IPR005482">
    <property type="entry name" value="Biotin_COase_C"/>
</dbReference>
<dbReference type="InterPro" id="IPR011054">
    <property type="entry name" value="Rudment_hybrid_motif"/>
</dbReference>
<evidence type="ECO:0000256" key="4">
    <source>
        <dbReference type="ARBA" id="ARBA00022741"/>
    </source>
</evidence>
<dbReference type="EMBL" id="CP001867">
    <property type="protein sequence ID" value="ADB75094.1"/>
    <property type="molecule type" value="Genomic_DNA"/>
</dbReference>
<protein>
    <submittedName>
        <fullName evidence="16">Carbamoyl-phosphate synthase L chain ATP-binding protein</fullName>
    </submittedName>
</protein>
<dbReference type="InterPro" id="IPR005479">
    <property type="entry name" value="CPAse_ATP-bd"/>
</dbReference>
<evidence type="ECO:0000259" key="14">
    <source>
        <dbReference type="PROSITE" id="PS50979"/>
    </source>
</evidence>
<dbReference type="OrthoDB" id="4435847at2"/>
<feature type="domain" description="CoA carboxyltransferase C-terminal" evidence="15">
    <location>
        <begin position="1546"/>
        <end position="1824"/>
    </location>
</feature>
<accession>D2S4A4</accession>
<evidence type="ECO:0000313" key="17">
    <source>
        <dbReference type="Proteomes" id="UP000001382"/>
    </source>
</evidence>
<evidence type="ECO:0000256" key="11">
    <source>
        <dbReference type="SAM" id="MobiDB-lite"/>
    </source>
</evidence>
<evidence type="ECO:0000256" key="10">
    <source>
        <dbReference type="PROSITE-ProRule" id="PRU00409"/>
    </source>
</evidence>
<reference evidence="16 17" key="1">
    <citation type="journal article" date="2010" name="Stand. Genomic Sci.">
        <title>Complete genome sequence of Geodermatophilus obscurus type strain (G-20).</title>
        <authorList>
            <person name="Ivanova N."/>
            <person name="Sikorski J."/>
            <person name="Jando M."/>
            <person name="Munk C."/>
            <person name="Lapidus A."/>
            <person name="Glavina Del Rio T."/>
            <person name="Copeland A."/>
            <person name="Tice H."/>
            <person name="Cheng J.-F."/>
            <person name="Lucas S."/>
            <person name="Chen F."/>
            <person name="Nolan M."/>
            <person name="Bruce D."/>
            <person name="Goodwin L."/>
            <person name="Pitluck S."/>
            <person name="Mavromatis K."/>
            <person name="Mikhailova N."/>
            <person name="Pati A."/>
            <person name="Chen A."/>
            <person name="Palaniappan K."/>
            <person name="Land M."/>
            <person name="Hauser L."/>
            <person name="Chang Y.-J."/>
            <person name="Jeffries C.D."/>
            <person name="Meincke L."/>
            <person name="Brettin T."/>
            <person name="Detter J.C."/>
            <person name="Detter J.C."/>
            <person name="Rohde M."/>
            <person name="Goeker M."/>
            <person name="Bristow J."/>
            <person name="Eisen J.A."/>
            <person name="Markowitz V."/>
            <person name="Hugenholtz P."/>
            <person name="Kyrpides N.C."/>
            <person name="Klenk H.-P."/>
        </authorList>
    </citation>
    <scope>NUCLEOTIDE SEQUENCE [LARGE SCALE GENOMIC DNA]</scope>
    <source>
        <strain evidence="17">ATCC 25078 / DSM 43160 / JCM 3152 / KCC A-0152 / KCTC 9177 / NBRC 13315 / NRRL B-3577 / G-20</strain>
    </source>
</reference>
<evidence type="ECO:0000256" key="6">
    <source>
        <dbReference type="ARBA" id="ARBA00022840"/>
    </source>
</evidence>
<dbReference type="PANTHER" id="PTHR18866:SF126">
    <property type="entry name" value="BIOTIN CARBOXYLASE"/>
    <property type="match status" value="1"/>
</dbReference>
<dbReference type="PROSITE" id="PS50979">
    <property type="entry name" value="BC"/>
    <property type="match status" value="1"/>
</dbReference>
<dbReference type="GO" id="GO:0046872">
    <property type="term" value="F:metal ion binding"/>
    <property type="evidence" value="ECO:0007669"/>
    <property type="project" value="InterPro"/>
</dbReference>
<dbReference type="GO" id="GO:0005524">
    <property type="term" value="F:ATP binding"/>
    <property type="evidence" value="ECO:0007669"/>
    <property type="project" value="UniProtKB-UniRule"/>
</dbReference>
<proteinExistence type="predicted"/>
<dbReference type="CDD" id="cd06850">
    <property type="entry name" value="biotinyl_domain"/>
    <property type="match status" value="1"/>
</dbReference>
<dbReference type="Pfam" id="PF02786">
    <property type="entry name" value="CPSase_L_D2"/>
    <property type="match status" value="1"/>
</dbReference>
<evidence type="ECO:0000259" key="12">
    <source>
        <dbReference type="PROSITE" id="PS50968"/>
    </source>
</evidence>
<dbReference type="FunFam" id="3.30.1490.20:FF:000003">
    <property type="entry name" value="acetyl-CoA carboxylase isoform X1"/>
    <property type="match status" value="1"/>
</dbReference>
<dbReference type="InterPro" id="IPR005481">
    <property type="entry name" value="BC-like_N"/>
</dbReference>
<dbReference type="SUPFAM" id="SSF51246">
    <property type="entry name" value="Rudiment single hybrid motif"/>
    <property type="match status" value="1"/>
</dbReference>
<keyword evidence="9" id="KW-0092">Biotin</keyword>
<feature type="domain" description="Lipoyl-binding" evidence="12">
    <location>
        <begin position="573"/>
        <end position="652"/>
    </location>
</feature>
<dbReference type="PANTHER" id="PTHR18866">
    <property type="entry name" value="CARBOXYLASE:PYRUVATE/ACETYL-COA/PROPIONYL-COA CARBOXYLASE"/>
    <property type="match status" value="1"/>
</dbReference>
<dbReference type="Pfam" id="PF00364">
    <property type="entry name" value="Biotin_lipoyl"/>
    <property type="match status" value="1"/>
</dbReference>
<evidence type="ECO:0000256" key="8">
    <source>
        <dbReference type="ARBA" id="ARBA00023160"/>
    </source>
</evidence>
<keyword evidence="17" id="KW-1185">Reference proteome</keyword>
<feature type="region of interest" description="Disordered" evidence="11">
    <location>
        <begin position="1521"/>
        <end position="1552"/>
    </location>
</feature>
<dbReference type="InterPro" id="IPR034733">
    <property type="entry name" value="AcCoA_carboxyl_beta"/>
</dbReference>
<evidence type="ECO:0000259" key="15">
    <source>
        <dbReference type="PROSITE" id="PS50989"/>
    </source>
</evidence>
<dbReference type="Proteomes" id="UP000001382">
    <property type="component" value="Chromosome"/>
</dbReference>
<feature type="region of interest" description="Disordered" evidence="11">
    <location>
        <begin position="655"/>
        <end position="679"/>
    </location>
</feature>
<evidence type="ECO:0000256" key="2">
    <source>
        <dbReference type="ARBA" id="ARBA00022516"/>
    </source>
</evidence>
<feature type="compositionally biased region" description="Basic and acidic residues" evidence="11">
    <location>
        <begin position="1533"/>
        <end position="1549"/>
    </location>
</feature>
<sequence length="1843" mass="199895">MFDRIAVVNRGEPALRLIRAVRELNAEHGTRTRVVALHTEAERRATFVRAADEAVLLDDSGGGSPYLDHAELARALRVSGADAAWVGWGFVAEDPAFAELCADLGVTFVGPPPEAMRLLGAKIEAKVLAEKVGVPVAPWSHGPVESLDDGRRHADVIGYPLIVKARSGGGGRGIRVVRSPDELEEALTRTRSEAEKSFGDPIVFMERLVEGGRHVEVQVIADQHGTVWAPGVRDCSVQRRNQKVIEESSSPALTGEQDAALRESAVALVRAAGYVGAGTVEFLYQPEEQLTTFLEVNTRLQVEHPVTELTTGLDLVKLQLHVAAGGRLEGRPPEANGHAVEARLTAEDAEQGFAPAPGRVELLRLPTGPGVRVDTGISVGDVIPPQYDSMIAKVIGWGRDRSEALARLRCALQETTVVLRGGTTTKSFLLDLLDRPEVVSGTADTGWLDRAGSVGAPRASETAWVALVQVAVDLAEAEEEQERLAFLASARGGRPRAPHEVGRTIELGMRGQVYRLTVATVDRDRYRVGLDGRVVDVEVDRLGPLESRLSIGGRRYSVVAAQAPGSSLVEVDGETHRVSRDVGGVVRAPAPAVVVAVRAGVGDEVEAGQPIAVLESMKMETAVRAPFAGRVREVRAAVNSQVDAGAPLLTLERTGGDVEEATGERVTLPDADETPDGDPRARALDRLAALRALVTGYDVSGRHAKRLVAEYATARDELPADDAQLLHAELDVLVTFADISELSRNRPASAEEEAETQVHSPREYFQAYLRSLDVEREGLPEAFRARLRRALAHYGIEDLEPSAALTEAVHRIFLAQQRVAEQLPAVSALLDRWLTADQLPEGPARAEVGEVLDRLVVATQLRYPSVGDMARAVRYRHFEEPVVRAARQEVLDRAARLLDELDEAGARGDTAESIRRMEALVASPEPLVRLLAQRFDRATSVPDPVLEVLTRRYYRSRSLEDVRSTLLDGDTCVTAEFDLHGNRLHLLALMTDHARLPEALGSVAGALADVADPTQVVVDLYLNWPDRPADDDEVSERLRGQLEGVPALRTGRRVTVTVCTPDGEVETITFRPTPDRAQSPTGRSGPATGLAEERVIRGLHPLTAQRLDIWRFKEFDGERVPSPEDTYLLHITAKENPNDERFIAMAEVRDLTPVRDEHGAVVGFPTIERQLTSCLDGLRRAQSLRRSRRPLENNRIHLYAWPSIEVPLAEVAEFARTAAPLTYGAGLDQIVLLARLPEEGGPPRDVALRFSARPGTGVQMRVTDRPTEPLRVLDDYTAKVLSSRARGAPYPYELAPLLAGSDGSFVEHDLDADGRLAPVERPPGQNKAGIVVGLVTTPTPRYPEGMTRVALFGDPTKALGTVAEPECARVVAALDLAEERDIPVEWFALSSGARISMDSGTENMDWVSRALRRIIEFTQAGREINVVVTGINVGAQPYWNAEATMLMHTKGILVMTPDSAMVLTGKHSLDYSGGVSAEDNFGIGGYDRVMGPNGQAQYWAPDLNGALDVLFRHYDHAYRAPGERWPRPAQTSDPRDRDVRSFPHTHPDSEFTTVGDVFSAEANPERKKAFDIRTVMRAVTDQDHPVLERWAGMADADTSVVLDAHLGGHPVTVLGVESRPIPRRGSHPADGPDQWTAGTLFPRSSKKTARAINAASGNRPLVVLANLSGFDGSPESLRNIQLEYGAEIGRAITNFDGPIVFCVVSRYHGGAFVVFSGVLNDNMEVLAVEGSYASVIGGAPAAAVVFAREVDKRTAADPRVKELEAAIAAADAVEQAHLRSQLATLRSAVRSEKLGEVAAEFEAVHDIERARRTGSVHAIIPAAELRPRLIAAVERGMDRAATT</sequence>
<dbReference type="InterPro" id="IPR050856">
    <property type="entry name" value="Biotin_carboxylase_complex"/>
</dbReference>
<keyword evidence="2" id="KW-0444">Lipid biosynthesis</keyword>
<keyword evidence="6 10" id="KW-0067">ATP-binding</keyword>
<evidence type="ECO:0000256" key="3">
    <source>
        <dbReference type="ARBA" id="ARBA00022598"/>
    </source>
</evidence>
<evidence type="ECO:0000256" key="1">
    <source>
        <dbReference type="ARBA" id="ARBA00001953"/>
    </source>
</evidence>
<dbReference type="InterPro" id="IPR013537">
    <property type="entry name" value="AcCoA_COase_cen"/>
</dbReference>
<dbReference type="InterPro" id="IPR029045">
    <property type="entry name" value="ClpP/crotonase-like_dom_sf"/>
</dbReference>
<dbReference type="InterPro" id="IPR011053">
    <property type="entry name" value="Single_hybrid_motif"/>
</dbReference>
<reference evidence="17" key="2">
    <citation type="submission" date="2010-01" db="EMBL/GenBank/DDBJ databases">
        <title>The complete genome of Geodermatophilus obscurus DSM 43160.</title>
        <authorList>
            <consortium name="US DOE Joint Genome Institute (JGI-PGF)"/>
            <person name="Lucas S."/>
            <person name="Copeland A."/>
            <person name="Lapidus A."/>
            <person name="Glavina del Rio T."/>
            <person name="Dalin E."/>
            <person name="Tice H."/>
            <person name="Bruce D."/>
            <person name="Goodwin L."/>
            <person name="Pitluck S."/>
            <person name="Kyrpides N."/>
            <person name="Mavromatis K."/>
            <person name="Ivanova N."/>
            <person name="Munk A.C."/>
            <person name="Brettin T."/>
            <person name="Detter J.C."/>
            <person name="Han C."/>
            <person name="Larimer F."/>
            <person name="Land M."/>
            <person name="Hauser L."/>
            <person name="Markowitz V."/>
            <person name="Cheng J.-F."/>
            <person name="Hugenholtz P."/>
            <person name="Woyke T."/>
            <person name="Wu D."/>
            <person name="Jando M."/>
            <person name="Schneider S."/>
            <person name="Klenk H.-P."/>
            <person name="Eisen J.A."/>
        </authorList>
    </citation>
    <scope>NUCLEOTIDE SEQUENCE [LARGE SCALE GENOMIC DNA]</scope>
    <source>
        <strain evidence="17">ATCC 25078 / DSM 43160 / JCM 3152 / KCC A-0152 / KCTC 9177 / NBRC 13315 / NRRL B-3577 / G-20</strain>
    </source>
</reference>
<dbReference type="InterPro" id="IPR016185">
    <property type="entry name" value="PreATP-grasp_dom_sf"/>
</dbReference>
<dbReference type="InterPro" id="IPR011764">
    <property type="entry name" value="Biotin_carboxylation_dom"/>
</dbReference>
<dbReference type="InterPro" id="IPR011763">
    <property type="entry name" value="COA_CT_C"/>
</dbReference>
<keyword evidence="3" id="KW-0436">Ligase</keyword>
<dbReference type="STRING" id="526225.Gobs_2423"/>
<dbReference type="InterPro" id="IPR011761">
    <property type="entry name" value="ATP-grasp"/>
</dbReference>
<dbReference type="GO" id="GO:0006633">
    <property type="term" value="P:fatty acid biosynthetic process"/>
    <property type="evidence" value="ECO:0007669"/>
    <property type="project" value="UniProtKB-KW"/>
</dbReference>
<evidence type="ECO:0000313" key="16">
    <source>
        <dbReference type="EMBL" id="ADB75094.1"/>
    </source>
</evidence>
<dbReference type="Pfam" id="PF02785">
    <property type="entry name" value="Biotin_carb_C"/>
    <property type="match status" value="1"/>
</dbReference>
<dbReference type="PROSITE" id="PS00867">
    <property type="entry name" value="CPSASE_2"/>
    <property type="match status" value="1"/>
</dbReference>
<comment type="cofactor">
    <cofactor evidence="1">
        <name>biotin</name>
        <dbReference type="ChEBI" id="CHEBI:57586"/>
    </cofactor>
</comment>
<dbReference type="PROSITE" id="PS50968">
    <property type="entry name" value="BIOTINYL_LIPOYL"/>
    <property type="match status" value="1"/>
</dbReference>
<name>D2S4A4_GEOOG</name>
<dbReference type="Pfam" id="PF00289">
    <property type="entry name" value="Biotin_carb_N"/>
    <property type="match status" value="1"/>
</dbReference>
<dbReference type="PROSITE" id="PS50989">
    <property type="entry name" value="COA_CT_CTER"/>
    <property type="match status" value="1"/>
</dbReference>
<dbReference type="Gene3D" id="3.90.226.10">
    <property type="entry name" value="2-enoyl-CoA Hydratase, Chain A, domain 1"/>
    <property type="match status" value="2"/>
</dbReference>
<dbReference type="eggNOG" id="COG4770">
    <property type="taxonomic scope" value="Bacteria"/>
</dbReference>
<dbReference type="SUPFAM" id="SSF52440">
    <property type="entry name" value="PreATP-grasp domain"/>
    <property type="match status" value="1"/>
</dbReference>
<dbReference type="eggNOG" id="COG0508">
    <property type="taxonomic scope" value="Bacteria"/>
</dbReference>
<dbReference type="SUPFAM" id="SSF52096">
    <property type="entry name" value="ClpP/crotonase"/>
    <property type="match status" value="2"/>
</dbReference>
<dbReference type="Gene3D" id="2.40.50.100">
    <property type="match status" value="1"/>
</dbReference>
<dbReference type="GO" id="GO:0003989">
    <property type="term" value="F:acetyl-CoA carboxylase activity"/>
    <property type="evidence" value="ECO:0007669"/>
    <property type="project" value="InterPro"/>
</dbReference>
<keyword evidence="5" id="KW-0276">Fatty acid metabolism</keyword>
<dbReference type="RefSeq" id="WP_012948529.1">
    <property type="nucleotide sequence ID" value="NC_013757.1"/>
</dbReference>
<dbReference type="InterPro" id="IPR000089">
    <property type="entry name" value="Biotin_lipoyl"/>
</dbReference>
<evidence type="ECO:0000259" key="13">
    <source>
        <dbReference type="PROSITE" id="PS50975"/>
    </source>
</evidence>
<dbReference type="SUPFAM" id="SSF51230">
    <property type="entry name" value="Single hybrid motif"/>
    <property type="match status" value="1"/>
</dbReference>
<feature type="region of interest" description="Disordered" evidence="11">
    <location>
        <begin position="1618"/>
        <end position="1639"/>
    </location>
</feature>